<feature type="chain" id="PRO_5043485765" description="CCD97-like C-terminal domain-containing protein" evidence="3">
    <location>
        <begin position="18"/>
        <end position="274"/>
    </location>
</feature>
<comment type="caution">
    <text evidence="4">The sequence shown here is derived from an EMBL/GenBank/DDBJ whole genome shotgun (WGS) entry which is preliminary data.</text>
</comment>
<feature type="signal peptide" evidence="3">
    <location>
        <begin position="1"/>
        <end position="17"/>
    </location>
</feature>
<proteinExistence type="predicted"/>
<keyword evidence="1" id="KW-0175">Coiled coil</keyword>
<name>A0AAV9VYD6_9PEZI</name>
<dbReference type="Proteomes" id="UP001370758">
    <property type="component" value="Unassembled WGS sequence"/>
</dbReference>
<organism evidence="4 5">
    <name type="scientific">Arthrobotrys musiformis</name>
    <dbReference type="NCBI Taxonomy" id="47236"/>
    <lineage>
        <taxon>Eukaryota</taxon>
        <taxon>Fungi</taxon>
        <taxon>Dikarya</taxon>
        <taxon>Ascomycota</taxon>
        <taxon>Pezizomycotina</taxon>
        <taxon>Orbiliomycetes</taxon>
        <taxon>Orbiliales</taxon>
        <taxon>Orbiliaceae</taxon>
        <taxon>Arthrobotrys</taxon>
    </lineage>
</organism>
<dbReference type="EMBL" id="JAVHJL010000008">
    <property type="protein sequence ID" value="KAK6498376.1"/>
    <property type="molecule type" value="Genomic_DNA"/>
</dbReference>
<accession>A0AAV9VYD6</accession>
<evidence type="ECO:0000313" key="4">
    <source>
        <dbReference type="EMBL" id="KAK6498376.1"/>
    </source>
</evidence>
<feature type="region of interest" description="Disordered" evidence="2">
    <location>
        <begin position="255"/>
        <end position="274"/>
    </location>
</feature>
<gene>
    <name evidence="4" type="ORF">TWF481_010967</name>
</gene>
<reference evidence="4 5" key="1">
    <citation type="submission" date="2023-08" db="EMBL/GenBank/DDBJ databases">
        <authorList>
            <person name="Palmer J.M."/>
        </authorList>
    </citation>
    <scope>NUCLEOTIDE SEQUENCE [LARGE SCALE GENOMIC DNA]</scope>
    <source>
        <strain evidence="4 5">TWF481</strain>
    </source>
</reference>
<dbReference type="AlphaFoldDB" id="A0AAV9VYD6"/>
<protein>
    <recommendedName>
        <fullName evidence="6">CCD97-like C-terminal domain-containing protein</fullName>
    </recommendedName>
</protein>
<evidence type="ECO:0000256" key="1">
    <source>
        <dbReference type="SAM" id="Coils"/>
    </source>
</evidence>
<feature type="compositionally biased region" description="Acidic residues" evidence="2">
    <location>
        <begin position="261"/>
        <end position="274"/>
    </location>
</feature>
<evidence type="ECO:0000256" key="3">
    <source>
        <dbReference type="SAM" id="SignalP"/>
    </source>
</evidence>
<feature type="coiled-coil region" evidence="1">
    <location>
        <begin position="125"/>
        <end position="152"/>
    </location>
</feature>
<keyword evidence="5" id="KW-1185">Reference proteome</keyword>
<evidence type="ECO:0000313" key="5">
    <source>
        <dbReference type="Proteomes" id="UP001370758"/>
    </source>
</evidence>
<keyword evidence="3" id="KW-0732">Signal</keyword>
<evidence type="ECO:0000256" key="2">
    <source>
        <dbReference type="SAM" id="MobiDB-lite"/>
    </source>
</evidence>
<sequence>MQLLLLLGLCFPFLTFTIPVSLPFLRFDNFATFLEDLYTLRTDIRTQKIRPDLTDSYIQKLIGQAEGLEVAPVDEGQDGIPPYSLVAKAVKYFDFVRNLTEDFPPDISTTLKLIEENGVYGLGDTKKILETAAEEEKEAEALAQQADNDDLNLFGTPPETGEIIDEEEYYTAISDPGFDAPIRNRVAGGGVQGIGARIWRNEGLQRQLESYEEEKAGDPGLGGMVRNLYEEEFKQEDIDQDSDDSDEELRWLDNFLGPEDGFLDPDDTDAPAGV</sequence>
<evidence type="ECO:0008006" key="6">
    <source>
        <dbReference type="Google" id="ProtNLM"/>
    </source>
</evidence>